<evidence type="ECO:0000313" key="3">
    <source>
        <dbReference type="Proteomes" id="UP000289738"/>
    </source>
</evidence>
<feature type="region of interest" description="Disordered" evidence="1">
    <location>
        <begin position="42"/>
        <end position="63"/>
    </location>
</feature>
<evidence type="ECO:0000256" key="1">
    <source>
        <dbReference type="SAM" id="MobiDB-lite"/>
    </source>
</evidence>
<proteinExistence type="predicted"/>
<dbReference type="AlphaFoldDB" id="A0A444X351"/>
<organism evidence="2 3">
    <name type="scientific">Arachis hypogaea</name>
    <name type="common">Peanut</name>
    <dbReference type="NCBI Taxonomy" id="3818"/>
    <lineage>
        <taxon>Eukaryota</taxon>
        <taxon>Viridiplantae</taxon>
        <taxon>Streptophyta</taxon>
        <taxon>Embryophyta</taxon>
        <taxon>Tracheophyta</taxon>
        <taxon>Spermatophyta</taxon>
        <taxon>Magnoliopsida</taxon>
        <taxon>eudicotyledons</taxon>
        <taxon>Gunneridae</taxon>
        <taxon>Pentapetalae</taxon>
        <taxon>rosids</taxon>
        <taxon>fabids</taxon>
        <taxon>Fabales</taxon>
        <taxon>Fabaceae</taxon>
        <taxon>Papilionoideae</taxon>
        <taxon>50 kb inversion clade</taxon>
        <taxon>dalbergioids sensu lato</taxon>
        <taxon>Dalbergieae</taxon>
        <taxon>Pterocarpus clade</taxon>
        <taxon>Arachis</taxon>
    </lineage>
</organism>
<name>A0A444X351_ARAHY</name>
<sequence length="327" mass="37173">MSARSDPSPETTAATLLMIAQIASYVPREFLWQSFSLGLTDSSQEETATQEGEGQPEPQVEKSPKTTILIEELDVLVEKIAKSGEKTALDFAEGKSPPIEKQTVGQIFDKFETPARRNLMSAEMKEKCYLLATRIRTYEDRSTDEYDPLCTLNAQQPLIVTAMCLILNQKNSKRFQEEIYFLPSNIVNMTIGNHLGGKFLQPKSKKPFKVEDYPIFIPFLDRTKLASHPYGYVISRIRVYIGGTSQDKRSYDCAVYVMKWFEIIKPQNAEVDHFRDEFASRILFHEMNSDRDTAIRGSEAMRLSKPSAALLSPYCQVDLYDIDSDSD</sequence>
<evidence type="ECO:0008006" key="4">
    <source>
        <dbReference type="Google" id="ProtNLM"/>
    </source>
</evidence>
<evidence type="ECO:0000313" key="2">
    <source>
        <dbReference type="EMBL" id="RYQ84166.1"/>
    </source>
</evidence>
<gene>
    <name evidence="2" type="ORF">Ahy_B10g103113</name>
</gene>
<comment type="caution">
    <text evidence="2">The sequence shown here is derived from an EMBL/GenBank/DDBJ whole genome shotgun (WGS) entry which is preliminary data.</text>
</comment>
<feature type="compositionally biased region" description="Low complexity" evidence="1">
    <location>
        <begin position="45"/>
        <end position="58"/>
    </location>
</feature>
<accession>A0A444X351</accession>
<keyword evidence="3" id="KW-1185">Reference proteome</keyword>
<protein>
    <recommendedName>
        <fullName evidence="4">Ubiquitin-like protease family profile domain-containing protein</fullName>
    </recommendedName>
</protein>
<dbReference type="EMBL" id="SDMP01000020">
    <property type="protein sequence ID" value="RYQ84166.1"/>
    <property type="molecule type" value="Genomic_DNA"/>
</dbReference>
<reference evidence="2 3" key="1">
    <citation type="submission" date="2019-01" db="EMBL/GenBank/DDBJ databases">
        <title>Sequencing of cultivated peanut Arachis hypogaea provides insights into genome evolution and oil improvement.</title>
        <authorList>
            <person name="Chen X."/>
        </authorList>
    </citation>
    <scope>NUCLEOTIDE SEQUENCE [LARGE SCALE GENOMIC DNA]</scope>
    <source>
        <strain evidence="3">cv. Fuhuasheng</strain>
        <tissue evidence="2">Leaves</tissue>
    </source>
</reference>
<dbReference type="Proteomes" id="UP000289738">
    <property type="component" value="Chromosome B10"/>
</dbReference>